<accession>A0ACC4DAB4</accession>
<reference evidence="1" key="1">
    <citation type="submission" date="2024-12" db="EMBL/GenBank/DDBJ databases">
        <title>Comparative genomics and development of molecular markers within Purpureocillium lilacinum and among Purpureocillium species.</title>
        <authorList>
            <person name="Yeh Z.-Y."/>
            <person name="Ni N.-T."/>
            <person name="Lo P.-H."/>
            <person name="Mushyakhwo K."/>
            <person name="Lin C.-F."/>
            <person name="Nai Y.-S."/>
        </authorList>
    </citation>
    <scope>NUCLEOTIDE SEQUENCE</scope>
    <source>
        <strain evidence="1">NCHU-NPUST-175</strain>
    </source>
</reference>
<dbReference type="EMBL" id="JBGNUJ010000012">
    <property type="protein sequence ID" value="KAL3953082.1"/>
    <property type="molecule type" value="Genomic_DNA"/>
</dbReference>
<keyword evidence="2" id="KW-1185">Reference proteome</keyword>
<sequence length="122" mass="12558">MGMALDVVAEAVCVEVDDPTPLAAKPPVRRTNGGSPRDVSDGADSVSVASTSTASAPPAPGSVSAMWDPATGSKVLGNIGYLKVPARSRRRPPSSNGSQARAVKQSQPWDSLKQRPGRFSSS</sequence>
<gene>
    <name evidence="1" type="ORF">ACCO45_013025</name>
</gene>
<proteinExistence type="predicted"/>
<name>A0ACC4DAB4_PURLI</name>
<organism evidence="1 2">
    <name type="scientific">Purpureocillium lilacinum</name>
    <name type="common">Paecilomyces lilacinus</name>
    <dbReference type="NCBI Taxonomy" id="33203"/>
    <lineage>
        <taxon>Eukaryota</taxon>
        <taxon>Fungi</taxon>
        <taxon>Dikarya</taxon>
        <taxon>Ascomycota</taxon>
        <taxon>Pezizomycotina</taxon>
        <taxon>Sordariomycetes</taxon>
        <taxon>Hypocreomycetidae</taxon>
        <taxon>Hypocreales</taxon>
        <taxon>Ophiocordycipitaceae</taxon>
        <taxon>Purpureocillium</taxon>
    </lineage>
</organism>
<evidence type="ECO:0000313" key="2">
    <source>
        <dbReference type="Proteomes" id="UP001638806"/>
    </source>
</evidence>
<dbReference type="Proteomes" id="UP001638806">
    <property type="component" value="Unassembled WGS sequence"/>
</dbReference>
<evidence type="ECO:0000313" key="1">
    <source>
        <dbReference type="EMBL" id="KAL3953082.1"/>
    </source>
</evidence>
<comment type="caution">
    <text evidence="1">The sequence shown here is derived from an EMBL/GenBank/DDBJ whole genome shotgun (WGS) entry which is preliminary data.</text>
</comment>
<protein>
    <submittedName>
        <fullName evidence="1">Uncharacterized protein</fullName>
    </submittedName>
</protein>